<evidence type="ECO:0000259" key="1">
    <source>
        <dbReference type="Pfam" id="PF05685"/>
    </source>
</evidence>
<dbReference type="EMBL" id="BAAAUV010000040">
    <property type="protein sequence ID" value="GAA3240025.1"/>
    <property type="molecule type" value="Genomic_DNA"/>
</dbReference>
<dbReference type="CDD" id="cd06260">
    <property type="entry name" value="DUF820-like"/>
    <property type="match status" value="1"/>
</dbReference>
<organism evidence="2 3">
    <name type="scientific">Actinocorallia longicatena</name>
    <dbReference type="NCBI Taxonomy" id="111803"/>
    <lineage>
        <taxon>Bacteria</taxon>
        <taxon>Bacillati</taxon>
        <taxon>Actinomycetota</taxon>
        <taxon>Actinomycetes</taxon>
        <taxon>Streptosporangiales</taxon>
        <taxon>Thermomonosporaceae</taxon>
        <taxon>Actinocorallia</taxon>
    </lineage>
</organism>
<dbReference type="InterPro" id="IPR012296">
    <property type="entry name" value="Nuclease_put_TT1808"/>
</dbReference>
<accession>A0ABP6QMJ8</accession>
<sequence>MKVAVEFEAGVQFELPDSALALWERGELHDLLNLPHDGTRVEIIDGKIVVTTAPEFGHNFIALELTKCLARTAAESTWEAVGTSGIVFPDALAGYIPDLVVVESSIYYAAAEAQVRRLTSDEIEMVVEVTSGGSAQNDRPRPKSGGGKWEGYVSMEIPYYLLIDRDPKVRRTTLYSVPDPARQIYALNESWAFGETISLPEPFNLEIPTSKWYDWQ</sequence>
<dbReference type="PANTHER" id="PTHR35400">
    <property type="entry name" value="SLR1083 PROTEIN"/>
    <property type="match status" value="1"/>
</dbReference>
<proteinExistence type="predicted"/>
<name>A0ABP6QMJ8_9ACTN</name>
<reference evidence="3" key="1">
    <citation type="journal article" date="2019" name="Int. J. Syst. Evol. Microbiol.">
        <title>The Global Catalogue of Microorganisms (GCM) 10K type strain sequencing project: providing services to taxonomists for standard genome sequencing and annotation.</title>
        <authorList>
            <consortium name="The Broad Institute Genomics Platform"/>
            <consortium name="The Broad Institute Genome Sequencing Center for Infectious Disease"/>
            <person name="Wu L."/>
            <person name="Ma J."/>
        </authorList>
    </citation>
    <scope>NUCLEOTIDE SEQUENCE [LARGE SCALE GENOMIC DNA]</scope>
    <source>
        <strain evidence="3">JCM 9377</strain>
    </source>
</reference>
<dbReference type="InterPro" id="IPR008538">
    <property type="entry name" value="Uma2"/>
</dbReference>
<evidence type="ECO:0000313" key="2">
    <source>
        <dbReference type="EMBL" id="GAA3240025.1"/>
    </source>
</evidence>
<dbReference type="PANTHER" id="PTHR35400:SF3">
    <property type="entry name" value="SLL1072 PROTEIN"/>
    <property type="match status" value="1"/>
</dbReference>
<feature type="domain" description="Putative restriction endonuclease" evidence="1">
    <location>
        <begin position="30"/>
        <end position="207"/>
    </location>
</feature>
<dbReference type="Gene3D" id="3.90.1570.10">
    <property type="entry name" value="tt1808, chain A"/>
    <property type="match status" value="1"/>
</dbReference>
<dbReference type="SUPFAM" id="SSF52980">
    <property type="entry name" value="Restriction endonuclease-like"/>
    <property type="match status" value="1"/>
</dbReference>
<dbReference type="Pfam" id="PF05685">
    <property type="entry name" value="Uma2"/>
    <property type="match status" value="1"/>
</dbReference>
<dbReference type="Proteomes" id="UP001501237">
    <property type="component" value="Unassembled WGS sequence"/>
</dbReference>
<dbReference type="InterPro" id="IPR011335">
    <property type="entry name" value="Restrct_endonuc-II-like"/>
</dbReference>
<protein>
    <recommendedName>
        <fullName evidence="1">Putative restriction endonuclease domain-containing protein</fullName>
    </recommendedName>
</protein>
<gene>
    <name evidence="2" type="ORF">GCM10010468_76480</name>
</gene>
<keyword evidence="3" id="KW-1185">Reference proteome</keyword>
<comment type="caution">
    <text evidence="2">The sequence shown here is derived from an EMBL/GenBank/DDBJ whole genome shotgun (WGS) entry which is preliminary data.</text>
</comment>
<evidence type="ECO:0000313" key="3">
    <source>
        <dbReference type="Proteomes" id="UP001501237"/>
    </source>
</evidence>